<dbReference type="OrthoDB" id="9764467at2"/>
<evidence type="ECO:0000256" key="2">
    <source>
        <dbReference type="SAM" id="MobiDB-lite"/>
    </source>
</evidence>
<dbReference type="Proteomes" id="UP000199518">
    <property type="component" value="Unassembled WGS sequence"/>
</dbReference>
<organism evidence="5 6">
    <name type="scientific">Planctomicrobium piriforme</name>
    <dbReference type="NCBI Taxonomy" id="1576369"/>
    <lineage>
        <taxon>Bacteria</taxon>
        <taxon>Pseudomonadati</taxon>
        <taxon>Planctomycetota</taxon>
        <taxon>Planctomycetia</taxon>
        <taxon>Planctomycetales</taxon>
        <taxon>Planctomycetaceae</taxon>
        <taxon>Planctomicrobium</taxon>
    </lineage>
</organism>
<feature type="transmembrane region" description="Helical" evidence="3">
    <location>
        <begin position="511"/>
        <end position="533"/>
    </location>
</feature>
<feature type="coiled-coil region" evidence="1">
    <location>
        <begin position="628"/>
        <end position="655"/>
    </location>
</feature>
<evidence type="ECO:0000259" key="4">
    <source>
        <dbReference type="Pfam" id="PF13514"/>
    </source>
</evidence>
<dbReference type="EMBL" id="FOQD01000008">
    <property type="protein sequence ID" value="SFI37982.1"/>
    <property type="molecule type" value="Genomic_DNA"/>
</dbReference>
<dbReference type="InterPro" id="IPR027417">
    <property type="entry name" value="P-loop_NTPase"/>
</dbReference>
<reference evidence="6" key="1">
    <citation type="submission" date="2016-10" db="EMBL/GenBank/DDBJ databases">
        <authorList>
            <person name="Varghese N."/>
            <person name="Submissions S."/>
        </authorList>
    </citation>
    <scope>NUCLEOTIDE SEQUENCE [LARGE SCALE GENOMIC DNA]</scope>
    <source>
        <strain evidence="6">DSM 26348</strain>
    </source>
</reference>
<keyword evidence="3" id="KW-1133">Transmembrane helix</keyword>
<evidence type="ECO:0000256" key="1">
    <source>
        <dbReference type="SAM" id="Coils"/>
    </source>
</evidence>
<protein>
    <submittedName>
        <fullName evidence="5">AAA domain-containing protein</fullName>
    </submittedName>
</protein>
<feature type="region of interest" description="Disordered" evidence="2">
    <location>
        <begin position="575"/>
        <end position="602"/>
    </location>
</feature>
<dbReference type="SUPFAM" id="SSF52540">
    <property type="entry name" value="P-loop containing nucleoside triphosphate hydrolases"/>
    <property type="match status" value="1"/>
</dbReference>
<evidence type="ECO:0000313" key="5">
    <source>
        <dbReference type="EMBL" id="SFI37982.1"/>
    </source>
</evidence>
<evidence type="ECO:0000313" key="6">
    <source>
        <dbReference type="Proteomes" id="UP000199518"/>
    </source>
</evidence>
<accession>A0A1I3HQN3</accession>
<sequence>MQLREIEIDRFGIWQDVTLPFNERGITVLYGPNEAGKSTLLRFIRGVLYGFLPHDERTFGPDAHPVECSGTLRLQHMGKEYRLRRTSQPGTRGRLEINGRIVREDDPLLKTIVSDTREAMFQNIFAIGLPELQQLATLSGDEIAQHIYGLSLGPEGDQLFRAQAGFAEDERRMINPAAKEGELFSHANRLAQIDKELARHAPATEKHNKLQLQLRKSEDEIAAVQARHADAEHELRGRLFLSRVWGPWKKERELRKQFNKLPKGDVDREILNRFDQTELELSEVDEKRQSLIAEAKQLQTDAEAIPSRPELEEHACAIQNLFEKSRTMQALDQTLTGIKTGYDQTQHNVNEMLGKLEGRWDLRRLEQTDLGPAVYQRLWTQAGNYRQAIRARARHIQRYKRGTAALRALRAEWKTHTKDLGKLTIADARKVLQKRLHEMEELRGLKVRRDHLRKALELLNRDFGPKIVERELPPFFWMIHSFFMFAGCVLLVAGLYAALHGYTGIVAGRATAWIVGACFALLGFASMGTVWAMKEYFQTVEFATPDTDAERESLEHELHRVEQAIDRILRRDAAQQLPPSPPVQPGPVSAATAQPVPPPAPLSDEEIIRRIRQQLTELDQHEPIGRKIDDLRLRLSSLRQSLQEQQRNLGRARRDWTETLRRIGLAETLKVSQAFEQCQVITDAKQLLREQDSRNEKEIYQRQELDAYYRQIRELSTKLEAHDFRLNDPYTALAEWDRELKLQGERRRERTRLRQTAKEKRQEAAQLVERIEHMRRDRTTLLKRLGVDGRDEIILKLAAIDERNTLEHQLKTLTQEIQQLAEAEPELAVVEEDLISYDETQNFAAIERLRNEIAQCEASVRGSQDGMGLVKRQLREIEDDRTLSSLRFDREQVLHSLREATEKWAAVKLADQVLNHLRHRIEQERQPRTLQDASDYLQRFTCGKYTRIWTRLGEKALLVDDEKGQAFRVEQLSSGTREQVFLSVRLAMIRDFSRQGIELPMVLDDVTVNFDQTRTEAAARTLMEVADQGQQILLLTCHLHFAQIFQQRGHEPIWLPALRAEAAVG</sequence>
<gene>
    <name evidence="5" type="ORF">SAMN05421753_108155</name>
</gene>
<dbReference type="AlphaFoldDB" id="A0A1I3HQN3"/>
<name>A0A1I3HQN3_9PLAN</name>
<keyword evidence="6" id="KW-1185">Reference proteome</keyword>
<dbReference type="STRING" id="1576369.SAMN05421753_108155"/>
<dbReference type="RefSeq" id="WP_092050460.1">
    <property type="nucleotide sequence ID" value="NZ_FOQD01000008.1"/>
</dbReference>
<feature type="coiled-coil region" evidence="1">
    <location>
        <begin position="207"/>
        <end position="234"/>
    </location>
</feature>
<keyword evidence="3" id="KW-0812">Transmembrane</keyword>
<dbReference type="InterPro" id="IPR038734">
    <property type="entry name" value="YhaN_AAA"/>
</dbReference>
<feature type="coiled-coil region" evidence="1">
    <location>
        <begin position="274"/>
        <end position="301"/>
    </location>
</feature>
<proteinExistence type="predicted"/>
<keyword evidence="3" id="KW-0472">Membrane</keyword>
<evidence type="ECO:0000256" key="3">
    <source>
        <dbReference type="SAM" id="Phobius"/>
    </source>
</evidence>
<feature type="domain" description="YhaN AAA" evidence="4">
    <location>
        <begin position="1"/>
        <end position="213"/>
    </location>
</feature>
<feature type="transmembrane region" description="Helical" evidence="3">
    <location>
        <begin position="475"/>
        <end position="499"/>
    </location>
</feature>
<dbReference type="Gene3D" id="3.40.50.300">
    <property type="entry name" value="P-loop containing nucleotide triphosphate hydrolases"/>
    <property type="match status" value="2"/>
</dbReference>
<dbReference type="PANTHER" id="PTHR41259:SF1">
    <property type="entry name" value="DOUBLE-STRAND BREAK REPAIR RAD50 ATPASE, PUTATIVE-RELATED"/>
    <property type="match status" value="1"/>
</dbReference>
<dbReference type="Pfam" id="PF13514">
    <property type="entry name" value="AAA_27"/>
    <property type="match status" value="1"/>
</dbReference>
<feature type="coiled-coil region" evidence="1">
    <location>
        <begin position="750"/>
        <end position="823"/>
    </location>
</feature>
<keyword evidence="1" id="KW-0175">Coiled coil</keyword>
<dbReference type="PANTHER" id="PTHR41259">
    <property type="entry name" value="DOUBLE-STRAND BREAK REPAIR RAD50 ATPASE, PUTATIVE-RELATED"/>
    <property type="match status" value="1"/>
</dbReference>